<feature type="transmembrane region" description="Helical" evidence="1">
    <location>
        <begin position="193"/>
        <end position="213"/>
    </location>
</feature>
<proteinExistence type="predicted"/>
<keyword evidence="1" id="KW-0812">Transmembrane</keyword>
<feature type="transmembrane region" description="Helical" evidence="1">
    <location>
        <begin position="433"/>
        <end position="451"/>
    </location>
</feature>
<dbReference type="PANTHER" id="PTHR31726">
    <property type="entry name" value="PROTEIN ICE2"/>
    <property type="match status" value="1"/>
</dbReference>
<evidence type="ECO:0000313" key="2">
    <source>
        <dbReference type="EMBL" id="AMD20519.1"/>
    </source>
</evidence>
<feature type="transmembrane region" description="Helical" evidence="1">
    <location>
        <begin position="38"/>
        <end position="60"/>
    </location>
</feature>
<evidence type="ECO:0000256" key="1">
    <source>
        <dbReference type="SAM" id="Phobius"/>
    </source>
</evidence>
<dbReference type="GO" id="GO:0005789">
    <property type="term" value="C:endoplasmic reticulum membrane"/>
    <property type="evidence" value="ECO:0007669"/>
    <property type="project" value="TreeGrafter"/>
</dbReference>
<feature type="transmembrane region" description="Helical" evidence="1">
    <location>
        <begin position="12"/>
        <end position="32"/>
    </location>
</feature>
<accession>A0A0X8HS78</accession>
<dbReference type="EMBL" id="CP014244">
    <property type="protein sequence ID" value="AMD20519.1"/>
    <property type="molecule type" value="Genomic_DNA"/>
</dbReference>
<evidence type="ECO:0000313" key="3">
    <source>
        <dbReference type="Proteomes" id="UP000243052"/>
    </source>
</evidence>
<name>A0A0X8HS78_9SACH</name>
<dbReference type="OrthoDB" id="5577218at2759"/>
<keyword evidence="1" id="KW-0472">Membrane</keyword>
<protein>
    <submittedName>
        <fullName evidence="2">HDL225Cp</fullName>
    </submittedName>
</protein>
<dbReference type="InterPro" id="IPR013635">
    <property type="entry name" value="Ice2"/>
</dbReference>
<feature type="transmembrane region" description="Helical" evidence="1">
    <location>
        <begin position="225"/>
        <end position="247"/>
    </location>
</feature>
<dbReference type="GO" id="GO:0097038">
    <property type="term" value="C:perinuclear endoplasmic reticulum"/>
    <property type="evidence" value="ECO:0007669"/>
    <property type="project" value="TreeGrafter"/>
</dbReference>
<dbReference type="Proteomes" id="UP000243052">
    <property type="component" value="Chromosome iv"/>
</dbReference>
<reference evidence="2 3" key="1">
    <citation type="submission" date="2016-01" db="EMBL/GenBank/DDBJ databases">
        <title>Genome sequence of the yeast Holleya sinecauda.</title>
        <authorList>
            <person name="Dietrich F.S."/>
        </authorList>
    </citation>
    <scope>NUCLEOTIDE SEQUENCE [LARGE SCALE GENOMIC DNA]</scope>
    <source>
        <strain evidence="2 3">ATCC 58844</strain>
    </source>
</reference>
<gene>
    <name evidence="2" type="ORF">AW171_hschr42414</name>
</gene>
<keyword evidence="1" id="KW-1133">Transmembrane helix</keyword>
<feature type="transmembrane region" description="Helical" evidence="1">
    <location>
        <begin position="72"/>
        <end position="92"/>
    </location>
</feature>
<feature type="transmembrane region" description="Helical" evidence="1">
    <location>
        <begin position="486"/>
        <end position="505"/>
    </location>
</feature>
<dbReference type="GO" id="GO:0048309">
    <property type="term" value="P:endoplasmic reticulum inheritance"/>
    <property type="evidence" value="ECO:0007669"/>
    <property type="project" value="TreeGrafter"/>
</dbReference>
<keyword evidence="3" id="KW-1185">Reference proteome</keyword>
<feature type="transmembrane region" description="Helical" evidence="1">
    <location>
        <begin position="161"/>
        <end position="181"/>
    </location>
</feature>
<dbReference type="STRING" id="45286.A0A0X8HS78"/>
<sequence>MVSKGLLGSIRFSLTAFYLFLVLITVPISFQVGGLYCGLSFTVTLFNLYFITATLKITLGTRSRTVRLVTSLVYYLQHFLIPSILFLFLSGFSYNQLQRKLVGADEMFKSKNMLVFDSNVNETLVQLLGRVQNDGSDITFYYYYRYCVVPWQYMLLHATPYFSLAEGFFTVLAIQAIGETGRWLKFKKNSNTWVILSLMVSGVLITTSMYYLYRIYVTPIWPLSVQTATLLGFTLSLVFGLGLYGIISGKGSAIESSLFFAYMVRCIYEISPKLALTAMSEIFQIVHNSWQLQQGNLSRNNLLTYFKGFRLNTELIWNTLQRKLLSNKHPVETVAHRSPSLSILVEKTARLLQQQWWLKWQQLWSFIMNVFVGVSRPIHEILVVTLKMAKESMNPAVITNLGFRVLVFYSATRIIPAIQMSTGGTQSRKLMKIIYWYSPCIVIAMYTHLILRYSGELNNDLCIWGCIPWINSNRTGDKWIVDAWSFWNWCNLFFTILIYAVELICSR</sequence>
<dbReference type="GO" id="GO:0000921">
    <property type="term" value="P:septin ring assembly"/>
    <property type="evidence" value="ECO:0007669"/>
    <property type="project" value="TreeGrafter"/>
</dbReference>
<dbReference type="Pfam" id="PF08426">
    <property type="entry name" value="ICE2"/>
    <property type="match status" value="1"/>
</dbReference>
<organism evidence="2 3">
    <name type="scientific">Eremothecium sinecaudum</name>
    <dbReference type="NCBI Taxonomy" id="45286"/>
    <lineage>
        <taxon>Eukaryota</taxon>
        <taxon>Fungi</taxon>
        <taxon>Dikarya</taxon>
        <taxon>Ascomycota</taxon>
        <taxon>Saccharomycotina</taxon>
        <taxon>Saccharomycetes</taxon>
        <taxon>Saccharomycetales</taxon>
        <taxon>Saccharomycetaceae</taxon>
        <taxon>Eremothecium</taxon>
    </lineage>
</organism>
<dbReference type="PANTHER" id="PTHR31726:SF2">
    <property type="entry name" value="PROTEIN ICE2"/>
    <property type="match status" value="1"/>
</dbReference>
<dbReference type="RefSeq" id="XP_017987515.1">
    <property type="nucleotide sequence ID" value="XM_018131907.1"/>
</dbReference>
<dbReference type="AlphaFoldDB" id="A0A0X8HS78"/>
<dbReference type="GeneID" id="28723767"/>
<dbReference type="GO" id="GO:0032541">
    <property type="term" value="C:cortical endoplasmic reticulum"/>
    <property type="evidence" value="ECO:0007669"/>
    <property type="project" value="TreeGrafter"/>
</dbReference>